<name>G0TTK8_TRYVY</name>
<feature type="compositionally biased region" description="Basic residues" evidence="2">
    <location>
        <begin position="330"/>
        <end position="343"/>
    </location>
</feature>
<feature type="coiled-coil region" evidence="1">
    <location>
        <begin position="94"/>
        <end position="156"/>
    </location>
</feature>
<dbReference type="OMA" id="NERMEHE"/>
<evidence type="ECO:0000256" key="1">
    <source>
        <dbReference type="SAM" id="Coils"/>
    </source>
</evidence>
<evidence type="ECO:0000256" key="2">
    <source>
        <dbReference type="SAM" id="MobiDB-lite"/>
    </source>
</evidence>
<feature type="compositionally biased region" description="Basic and acidic residues" evidence="2">
    <location>
        <begin position="280"/>
        <end position="296"/>
    </location>
</feature>
<proteinExistence type="predicted"/>
<evidence type="ECO:0000313" key="3">
    <source>
        <dbReference type="EMBL" id="CCC47289.1"/>
    </source>
</evidence>
<keyword evidence="1" id="KW-0175">Coiled coil</keyword>
<dbReference type="AlphaFoldDB" id="G0TTK8"/>
<accession>G0TTK8</accession>
<feature type="region of interest" description="Disordered" evidence="2">
    <location>
        <begin position="313"/>
        <end position="344"/>
    </location>
</feature>
<feature type="region of interest" description="Disordered" evidence="2">
    <location>
        <begin position="562"/>
        <end position="592"/>
    </location>
</feature>
<dbReference type="VEuPathDB" id="TriTrypDB:TvY486_0304600"/>
<dbReference type="EMBL" id="HE573019">
    <property type="protein sequence ID" value="CCC47289.1"/>
    <property type="molecule type" value="Genomic_DNA"/>
</dbReference>
<reference evidence="3" key="1">
    <citation type="journal article" date="2012" name="Proc. Natl. Acad. Sci. U.S.A.">
        <title>Antigenic diversity is generated by distinct evolutionary mechanisms in African trypanosome species.</title>
        <authorList>
            <person name="Jackson A.P."/>
            <person name="Berry A."/>
            <person name="Aslett M."/>
            <person name="Allison H.C."/>
            <person name="Burton P."/>
            <person name="Vavrova-Anderson J."/>
            <person name="Brown R."/>
            <person name="Browne H."/>
            <person name="Corton N."/>
            <person name="Hauser H."/>
            <person name="Gamble J."/>
            <person name="Gilderthorp R."/>
            <person name="Marcello L."/>
            <person name="McQuillan J."/>
            <person name="Otto T.D."/>
            <person name="Quail M.A."/>
            <person name="Sanders M.J."/>
            <person name="van Tonder A."/>
            <person name="Ginger M.L."/>
            <person name="Field M.C."/>
            <person name="Barry J.D."/>
            <person name="Hertz-Fowler C."/>
            <person name="Berriman M."/>
        </authorList>
    </citation>
    <scope>NUCLEOTIDE SEQUENCE</scope>
    <source>
        <strain evidence="3">Y486</strain>
    </source>
</reference>
<organism evidence="3">
    <name type="scientific">Trypanosoma vivax (strain Y486)</name>
    <dbReference type="NCBI Taxonomy" id="1055687"/>
    <lineage>
        <taxon>Eukaryota</taxon>
        <taxon>Discoba</taxon>
        <taxon>Euglenozoa</taxon>
        <taxon>Kinetoplastea</taxon>
        <taxon>Metakinetoplastina</taxon>
        <taxon>Trypanosomatida</taxon>
        <taxon>Trypanosomatidae</taxon>
        <taxon>Trypanosoma</taxon>
        <taxon>Duttonella</taxon>
    </lineage>
</organism>
<feature type="region of interest" description="Disordered" evidence="2">
    <location>
        <begin position="255"/>
        <end position="296"/>
    </location>
</feature>
<feature type="coiled-coil region" evidence="1">
    <location>
        <begin position="455"/>
        <end position="482"/>
    </location>
</feature>
<sequence>MPSVRSASTSCLSVLEDPSPRATILEYVKGLPSTFEGDPAPCIDDDATRLRSRLSGLSREGLKQQALDYASRCSELLDELLDQELLLGRENGEVRTLRALMVEREEEIEVLRAQLQDADNYSEVLLSEKADALRKLTEAKNELADLSAKAAGLQRTLAAQVRREGSATGKGLTSVSLASTPRTTAAEKPFGCAVKEAGSSPKHRSVHDVPAENRECFRDISQPKPLPHVELNGMRSHPHFSLFNVSSTLSQSQAIPIRNGAPRQRETISSSHPGGALSCNEDKAQDSPTERNERHRLYFESRRRNEVLLKGLGKMHTDRREPSAGAAHPSPKKKRVHYQKSHKSVPQIVQEKVECLEKELSKERERNRKQSRLEVQLLREIACLARKLRAHEQTKKTVHPQCDADSHLTRDQLLDELLRARREVSALTHKLDEVTASSRAGDVTLEPSDGETIMMEELADALEEALAENEVLQAEKECLLSEKHMREVLYEMELRTRVAEVERLTSVMNGLRDQVSYLRGIGSLVEPTPVVSHRTRNSRGTRQRSPVGVAAKTMVNETPLGMQGKILGPCNGARSSRGSSMRKLSVSRRGKEKLSVPATRYVVQQLR</sequence>
<gene>
    <name evidence="3" type="ORF">TVY486_0304600</name>
</gene>
<protein>
    <submittedName>
        <fullName evidence="3">Uncharacterized protein</fullName>
    </submittedName>
</protein>